<evidence type="ECO:0000313" key="3">
    <source>
        <dbReference type="Proteomes" id="UP000619244"/>
    </source>
</evidence>
<feature type="compositionally biased region" description="Low complexity" evidence="1">
    <location>
        <begin position="135"/>
        <end position="146"/>
    </location>
</feature>
<dbReference type="AlphaFoldDB" id="A0A918NT31"/>
<feature type="compositionally biased region" description="Low complexity" evidence="1">
    <location>
        <begin position="153"/>
        <end position="174"/>
    </location>
</feature>
<protein>
    <submittedName>
        <fullName evidence="2">Uncharacterized protein</fullName>
    </submittedName>
</protein>
<sequence>MRTALRELGKGCLAAWHEPVLIVPGEHHGDRRTAQGRVITLPGPLLPGTGALNLRTAHAYARVVCTTGFAERAFARIGARNVVRAPLGVDLRDRHPGAHDADLRASASVASAPAALPDRAPPARRLPPDSPDSPDPSSFADSPDSSNLPDSQSSPNPSVSSASSVSSVSSAAPVLPVPSASPGPLSPAAGRPDAA</sequence>
<keyword evidence="3" id="KW-1185">Reference proteome</keyword>
<organism evidence="2 3">
    <name type="scientific">Streptomyces minutiscleroticus</name>
    <dbReference type="NCBI Taxonomy" id="68238"/>
    <lineage>
        <taxon>Bacteria</taxon>
        <taxon>Bacillati</taxon>
        <taxon>Actinomycetota</taxon>
        <taxon>Actinomycetes</taxon>
        <taxon>Kitasatosporales</taxon>
        <taxon>Streptomycetaceae</taxon>
        <taxon>Streptomyces</taxon>
    </lineage>
</organism>
<accession>A0A918NT31</accession>
<proteinExistence type="predicted"/>
<dbReference type="EMBL" id="BMVU01000031">
    <property type="protein sequence ID" value="GGX93084.1"/>
    <property type="molecule type" value="Genomic_DNA"/>
</dbReference>
<evidence type="ECO:0000256" key="1">
    <source>
        <dbReference type="SAM" id="MobiDB-lite"/>
    </source>
</evidence>
<feature type="compositionally biased region" description="Low complexity" evidence="1">
    <location>
        <begin position="186"/>
        <end position="195"/>
    </location>
</feature>
<feature type="region of interest" description="Disordered" evidence="1">
    <location>
        <begin position="103"/>
        <end position="195"/>
    </location>
</feature>
<gene>
    <name evidence="2" type="ORF">GCM10010358_53770</name>
</gene>
<reference evidence="2" key="1">
    <citation type="journal article" date="2014" name="Int. J. Syst. Evol. Microbiol.">
        <title>Complete genome sequence of Corynebacterium casei LMG S-19264T (=DSM 44701T), isolated from a smear-ripened cheese.</title>
        <authorList>
            <consortium name="US DOE Joint Genome Institute (JGI-PGF)"/>
            <person name="Walter F."/>
            <person name="Albersmeier A."/>
            <person name="Kalinowski J."/>
            <person name="Ruckert C."/>
        </authorList>
    </citation>
    <scope>NUCLEOTIDE SEQUENCE</scope>
    <source>
        <strain evidence="2">JCM 4790</strain>
    </source>
</reference>
<feature type="compositionally biased region" description="Pro residues" evidence="1">
    <location>
        <begin position="175"/>
        <end position="185"/>
    </location>
</feature>
<evidence type="ECO:0000313" key="2">
    <source>
        <dbReference type="EMBL" id="GGX93084.1"/>
    </source>
</evidence>
<reference evidence="2" key="2">
    <citation type="submission" date="2020-09" db="EMBL/GenBank/DDBJ databases">
        <authorList>
            <person name="Sun Q."/>
            <person name="Ohkuma M."/>
        </authorList>
    </citation>
    <scope>NUCLEOTIDE SEQUENCE</scope>
    <source>
        <strain evidence="2">JCM 4790</strain>
    </source>
</reference>
<feature type="compositionally biased region" description="Pro residues" evidence="1">
    <location>
        <begin position="124"/>
        <end position="134"/>
    </location>
</feature>
<dbReference type="Proteomes" id="UP000619244">
    <property type="component" value="Unassembled WGS sequence"/>
</dbReference>
<name>A0A918NT31_9ACTN</name>
<comment type="caution">
    <text evidence="2">The sequence shown here is derived from an EMBL/GenBank/DDBJ whole genome shotgun (WGS) entry which is preliminary data.</text>
</comment>
<feature type="compositionally biased region" description="Low complexity" evidence="1">
    <location>
        <begin position="105"/>
        <end position="118"/>
    </location>
</feature>